<dbReference type="PRINTS" id="PR00702">
    <property type="entry name" value="ACRIFLAVINRP"/>
</dbReference>
<dbReference type="SUPFAM" id="SSF82866">
    <property type="entry name" value="Multidrug efflux transporter AcrB transmembrane domain"/>
    <property type="match status" value="2"/>
</dbReference>
<dbReference type="Proteomes" id="UP001259982">
    <property type="component" value="Unassembled WGS sequence"/>
</dbReference>
<feature type="transmembrane region" description="Helical" evidence="1">
    <location>
        <begin position="12"/>
        <end position="30"/>
    </location>
</feature>
<evidence type="ECO:0000313" key="3">
    <source>
        <dbReference type="Proteomes" id="UP001259982"/>
    </source>
</evidence>
<reference evidence="2 3" key="1">
    <citation type="submission" date="2023-09" db="EMBL/GenBank/DDBJ databases">
        <authorList>
            <person name="Rey-Velasco X."/>
        </authorList>
    </citation>
    <scope>NUCLEOTIDE SEQUENCE [LARGE SCALE GENOMIC DNA]</scope>
    <source>
        <strain evidence="2 3">P385</strain>
    </source>
</reference>
<dbReference type="InterPro" id="IPR001036">
    <property type="entry name" value="Acrflvin-R"/>
</dbReference>
<feature type="transmembrane region" description="Helical" evidence="1">
    <location>
        <begin position="430"/>
        <end position="450"/>
    </location>
</feature>
<dbReference type="Gene3D" id="3.30.70.1430">
    <property type="entry name" value="Multidrug efflux transporter AcrB pore domain"/>
    <property type="match status" value="2"/>
</dbReference>
<dbReference type="PANTHER" id="PTHR32063:SF14">
    <property type="entry name" value="BLL4319 PROTEIN"/>
    <property type="match status" value="1"/>
</dbReference>
<feature type="transmembrane region" description="Helical" evidence="1">
    <location>
        <begin position="854"/>
        <end position="874"/>
    </location>
</feature>
<keyword evidence="3" id="KW-1185">Reference proteome</keyword>
<dbReference type="SUPFAM" id="SSF82714">
    <property type="entry name" value="Multidrug efflux transporter AcrB TolC docking domain, DN and DC subdomains"/>
    <property type="match status" value="2"/>
</dbReference>
<organism evidence="2 3">
    <name type="scientific">Spectribacter acetivorans</name>
    <dbReference type="NCBI Taxonomy" id="3075603"/>
    <lineage>
        <taxon>Bacteria</taxon>
        <taxon>Pseudomonadati</taxon>
        <taxon>Pseudomonadota</taxon>
        <taxon>Gammaproteobacteria</taxon>
        <taxon>Salinisphaerales</taxon>
        <taxon>Salinisphaeraceae</taxon>
        <taxon>Spectribacter</taxon>
    </lineage>
</organism>
<dbReference type="SUPFAM" id="SSF82693">
    <property type="entry name" value="Multidrug efflux transporter AcrB pore domain, PN1, PN2, PC1 and PC2 subdomains"/>
    <property type="match status" value="3"/>
</dbReference>
<keyword evidence="1" id="KW-1133">Transmembrane helix</keyword>
<proteinExistence type="predicted"/>
<feature type="transmembrane region" description="Helical" evidence="1">
    <location>
        <begin position="982"/>
        <end position="1010"/>
    </location>
</feature>
<feature type="transmembrane region" description="Helical" evidence="1">
    <location>
        <begin position="911"/>
        <end position="932"/>
    </location>
</feature>
<dbReference type="Gene3D" id="3.30.2090.10">
    <property type="entry name" value="Multidrug efflux transporter AcrB TolC docking domain, DN and DC subdomains"/>
    <property type="match status" value="2"/>
</dbReference>
<feature type="transmembrane region" description="Helical" evidence="1">
    <location>
        <begin position="527"/>
        <end position="546"/>
    </location>
</feature>
<name>A0ABU3B920_9GAMM</name>
<feature type="transmembrane region" description="Helical" evidence="1">
    <location>
        <begin position="385"/>
        <end position="409"/>
    </location>
</feature>
<dbReference type="RefSeq" id="WP_311659251.1">
    <property type="nucleotide sequence ID" value="NZ_JAVRHY010000009.1"/>
</dbReference>
<dbReference type="Gene3D" id="3.30.70.1440">
    <property type="entry name" value="Multidrug efflux transporter AcrB pore domain"/>
    <property type="match status" value="1"/>
</dbReference>
<keyword evidence="1" id="KW-0812">Transmembrane</keyword>
<accession>A0ABU3B920</accession>
<sequence length="1034" mass="112073">MQFTDIFIRRPVLATVVSLLILLVGLRAYFDLVVRQYPQSDKAVVSVQTTYVGADAELVKGFITTPLEKEIASADGIDYLQSTSAQGASVIQAHLELNYNPIEALTQITSKVNKVRSELPEASEDPVIDVQVGETTASMYMSFTSEVMEPNQITDYLNRVVVPELSTVAGVESAEVIGGRRFAMRIWLDPDRLAAFNLTPSEVRQRLTENNFLAAVGSTKGNMVKVALDAATDLSSEQEFRELVVSESGGTLVRLGDVAEVELGAETYDNSAINTGREGPFVGITVLPLANELTVIQDVREKFPEITAQFPQGLRGEIVYDATEYIEESINEVVFTLGLALAIVTLVIYLFMGSMRSVLVPVLAIPLSLIGVGTVMLMLGFSINLLTLLALVLAIGLVVDDAIIVAENIHRHIEDGMKPVDAAIRGARELGTAIIAMSLTLIAVYLPIGFTGGLTGSLFTEFAFTLAGAVFISGIVAITFSPMLCSKVLKPHNGNSGGFQNWLDDKFERLRGAYQRRLHGSLEFRPVTYLFAVVVVVSCYFLFIMGESELAPVEDQNILFVQATAQPNATLKQLETYTREMTSLYDEFPEHDRYFLINGFAGPGQAGATNRAISGMALKPWGQRDRSQMEIKPEFTEVMRGVAGLDTAVFERPPLPGSGGGLPVQFVVGSTAEPDQMREAVDELASRAQQSGLFLFTDLDLKFDRPQVTVNIDREAVADLGLTMQQVGSDLSTMMGGNLVNRFSIQGRAYEVIPQVVRGERLNADQLENYYIRSADGRKVPMSAVVSLETNVEPRSLARFQQLNAATLSAVPTPGVTIGQALDYLRGEAAEVLPSDYKLDYAGQSRQFVEEGNALIITFFFAIILIYLVLAAQFESFRDPIIMLVTVPMSVAGALAFITVGVTTINIYTQVGLITLIGLISKHGILIVEFANQLQAEGRSRREAIEEAASLRLRPILMTTAATVMGIFPLVIATGAGASSRFSMGVVIVAGMSIGTLFTLFVVPAIYMLLARDRRAEAAESSDGDSGATAPDPA</sequence>
<feature type="transmembrane region" description="Helical" evidence="1">
    <location>
        <begin position="953"/>
        <end position="976"/>
    </location>
</feature>
<gene>
    <name evidence="2" type="ORF">RM531_10835</name>
</gene>
<keyword evidence="1" id="KW-0472">Membrane</keyword>
<protein>
    <submittedName>
        <fullName evidence="2">Efflux RND transporter permease subunit</fullName>
    </submittedName>
</protein>
<dbReference type="Gene3D" id="3.30.70.1320">
    <property type="entry name" value="Multidrug efflux transporter AcrB pore domain like"/>
    <property type="match status" value="1"/>
</dbReference>
<feature type="transmembrane region" description="Helical" evidence="1">
    <location>
        <begin position="462"/>
        <end position="485"/>
    </location>
</feature>
<feature type="transmembrane region" description="Helical" evidence="1">
    <location>
        <begin position="358"/>
        <end position="379"/>
    </location>
</feature>
<dbReference type="InterPro" id="IPR027463">
    <property type="entry name" value="AcrB_DN_DC_subdom"/>
</dbReference>
<evidence type="ECO:0000256" key="1">
    <source>
        <dbReference type="SAM" id="Phobius"/>
    </source>
</evidence>
<feature type="transmembrane region" description="Helical" evidence="1">
    <location>
        <begin position="881"/>
        <end position="905"/>
    </location>
</feature>
<dbReference type="EMBL" id="JAVRHY010000009">
    <property type="protein sequence ID" value="MDT0618971.1"/>
    <property type="molecule type" value="Genomic_DNA"/>
</dbReference>
<comment type="caution">
    <text evidence="2">The sequence shown here is derived from an EMBL/GenBank/DDBJ whole genome shotgun (WGS) entry which is preliminary data.</text>
</comment>
<feature type="transmembrane region" description="Helical" evidence="1">
    <location>
        <begin position="333"/>
        <end position="351"/>
    </location>
</feature>
<dbReference type="PANTHER" id="PTHR32063">
    <property type="match status" value="1"/>
</dbReference>
<dbReference type="Gene3D" id="1.20.1640.10">
    <property type="entry name" value="Multidrug efflux transporter AcrB transmembrane domain"/>
    <property type="match status" value="2"/>
</dbReference>
<evidence type="ECO:0000313" key="2">
    <source>
        <dbReference type="EMBL" id="MDT0618971.1"/>
    </source>
</evidence>
<dbReference type="Pfam" id="PF00873">
    <property type="entry name" value="ACR_tran"/>
    <property type="match status" value="1"/>
</dbReference>